<evidence type="ECO:0000313" key="3">
    <source>
        <dbReference type="Proteomes" id="UP000606889"/>
    </source>
</evidence>
<sequence length="226" mass="25268">MRESEAIEEKMLMKPIKIALYIFLASLLLAGCTSVSPISSSSLISTADSPKTLQDTEVPSPETGGGLMPPAYFDSDEMLIAAIKEAKNNTSKNDDLDLASISELYKPATIPDDLSFKNIVVKKTYIFYSYINEEQTDYANFNWFREMKPEVAMNGLYGRGAISEREIEYNGIKYVFLEWADFETGKSDGYSIHWVNDNKAYGASIPAGWTDEEILAFCQIETVPVE</sequence>
<accession>A0ABR7EEB7</accession>
<dbReference type="Proteomes" id="UP000606889">
    <property type="component" value="Unassembled WGS sequence"/>
</dbReference>
<organism evidence="2 3">
    <name type="scientific">Christensenella tenuis</name>
    <dbReference type="NCBI Taxonomy" id="2763033"/>
    <lineage>
        <taxon>Bacteria</taxon>
        <taxon>Bacillati</taxon>
        <taxon>Bacillota</taxon>
        <taxon>Clostridia</taxon>
        <taxon>Christensenellales</taxon>
        <taxon>Christensenellaceae</taxon>
        <taxon>Christensenella</taxon>
    </lineage>
</organism>
<gene>
    <name evidence="2" type="ORF">H8S18_07220</name>
</gene>
<evidence type="ECO:0000256" key="1">
    <source>
        <dbReference type="SAM" id="MobiDB-lite"/>
    </source>
</evidence>
<feature type="region of interest" description="Disordered" evidence="1">
    <location>
        <begin position="43"/>
        <end position="66"/>
    </location>
</feature>
<proteinExistence type="predicted"/>
<evidence type="ECO:0000313" key="2">
    <source>
        <dbReference type="EMBL" id="MBC5648125.1"/>
    </source>
</evidence>
<comment type="caution">
    <text evidence="2">The sequence shown here is derived from an EMBL/GenBank/DDBJ whole genome shotgun (WGS) entry which is preliminary data.</text>
</comment>
<dbReference type="PROSITE" id="PS51257">
    <property type="entry name" value="PROKAR_LIPOPROTEIN"/>
    <property type="match status" value="1"/>
</dbReference>
<dbReference type="EMBL" id="JACOON010000003">
    <property type="protein sequence ID" value="MBC5648125.1"/>
    <property type="molecule type" value="Genomic_DNA"/>
</dbReference>
<name>A0ABR7EEB7_9FIRM</name>
<protein>
    <recommendedName>
        <fullName evidence="4">Lipoprotein</fullName>
    </recommendedName>
</protein>
<keyword evidence="3" id="KW-1185">Reference proteome</keyword>
<dbReference type="RefSeq" id="WP_186857642.1">
    <property type="nucleotide sequence ID" value="NZ_JACOON010000003.1"/>
</dbReference>
<reference evidence="2 3" key="1">
    <citation type="submission" date="2020-08" db="EMBL/GenBank/DDBJ databases">
        <title>Genome public.</title>
        <authorList>
            <person name="Liu C."/>
            <person name="Sun Q."/>
        </authorList>
    </citation>
    <scope>NUCLEOTIDE SEQUENCE [LARGE SCALE GENOMIC DNA]</scope>
    <source>
        <strain evidence="2 3">NSJ-35</strain>
    </source>
</reference>
<evidence type="ECO:0008006" key="4">
    <source>
        <dbReference type="Google" id="ProtNLM"/>
    </source>
</evidence>